<dbReference type="GO" id="GO:0006107">
    <property type="term" value="P:oxaloacetate metabolic process"/>
    <property type="evidence" value="ECO:0007669"/>
    <property type="project" value="TreeGrafter"/>
</dbReference>
<feature type="binding site" evidence="5">
    <location>
        <position position="117"/>
    </location>
    <ligand>
        <name>substrate</name>
    </ligand>
</feature>
<dbReference type="GO" id="GO:0016829">
    <property type="term" value="F:lyase activity"/>
    <property type="evidence" value="ECO:0007669"/>
    <property type="project" value="UniProtKB-KW"/>
</dbReference>
<dbReference type="Gene3D" id="3.20.20.60">
    <property type="entry name" value="Phosphoenolpyruvate-binding domains"/>
    <property type="match status" value="1"/>
</dbReference>
<evidence type="ECO:0000256" key="1">
    <source>
        <dbReference type="ARBA" id="ARBA00001946"/>
    </source>
</evidence>
<dbReference type="Proteomes" id="UP000831684">
    <property type="component" value="Plasmid pA"/>
</dbReference>
<proteinExistence type="inferred from homology"/>
<accession>A0A9E7A5N8</accession>
<evidence type="ECO:0000256" key="2">
    <source>
        <dbReference type="ARBA" id="ARBA00005568"/>
    </source>
</evidence>
<comment type="cofactor">
    <cofactor evidence="1">
        <name>Mg(2+)</name>
        <dbReference type="ChEBI" id="CHEBI:18420"/>
    </cofactor>
</comment>
<evidence type="ECO:0000256" key="6">
    <source>
        <dbReference type="PIRSR" id="PIRSR015582-2"/>
    </source>
</evidence>
<keyword evidence="4 6" id="KW-0460">Magnesium</keyword>
<dbReference type="PANTHER" id="PTHR32308">
    <property type="entry name" value="LYASE BETA SUBUNIT, PUTATIVE (AFU_ORTHOLOGUE AFUA_4G13030)-RELATED"/>
    <property type="match status" value="1"/>
</dbReference>
<name>A0A9E7A5N8_9HYPH</name>
<dbReference type="RefSeq" id="WP_244450983.1">
    <property type="nucleotide sequence ID" value="NZ_CP083240.1"/>
</dbReference>
<dbReference type="AlphaFoldDB" id="A0A9E7A5N8"/>
<feature type="binding site" evidence="6">
    <location>
        <position position="117"/>
    </location>
    <ligand>
        <name>Mg(2+)</name>
        <dbReference type="ChEBI" id="CHEBI:18420"/>
    </ligand>
</feature>
<protein>
    <submittedName>
        <fullName evidence="8">CoA ester lyase</fullName>
    </submittedName>
</protein>
<evidence type="ECO:0000313" key="8">
    <source>
        <dbReference type="EMBL" id="UOK73303.1"/>
    </source>
</evidence>
<reference evidence="8" key="1">
    <citation type="submission" date="2021-09" db="EMBL/GenBank/DDBJ databases">
        <title>Network and meta-omics reveal the key degrader and cooperation patterns in an efficient 1,4-dioxane-degrading microbial community.</title>
        <authorList>
            <person name="Dai C."/>
        </authorList>
    </citation>
    <scope>NUCLEOTIDE SEQUENCE</scope>
    <source>
        <strain evidence="8">ZM13</strain>
        <plasmid evidence="8">pA</plasmid>
    </source>
</reference>
<evidence type="ECO:0000256" key="5">
    <source>
        <dbReference type="PIRSR" id="PIRSR015582-1"/>
    </source>
</evidence>
<dbReference type="PIRSF" id="PIRSF015582">
    <property type="entry name" value="Cit_lyase_B"/>
    <property type="match status" value="1"/>
</dbReference>
<sequence length="270" mass="28187">MSVALDFTAPLFVPANRPERFAKAASSGADAIILDLEDAVPADAKGEARGLLRADFSDCPIMVRINAIGTAWHLDDVAAVSRLGFSGIMIPKAERPEDIAAIAEAVGPGRFVVPLIETARGMERSRALAGVPGVGRLAFGSIDYCADLGCAHTRTALLAARSELVLASRLAGLSPPADGVTTSIHDLALITDDARHAREVGFGSKLCIHPAQIDPVRRGFAPDEAEIAWAEKVAASGDGASAVDGNMVDEPVRQRARSILARAAALRKAP</sequence>
<dbReference type="GO" id="GO:0000287">
    <property type="term" value="F:magnesium ion binding"/>
    <property type="evidence" value="ECO:0007669"/>
    <property type="project" value="TreeGrafter"/>
</dbReference>
<keyword evidence="8" id="KW-0456">Lyase</keyword>
<comment type="similarity">
    <text evidence="2">Belongs to the HpcH/HpaI aldolase family.</text>
</comment>
<dbReference type="KEGG" id="apol:K9D25_21910"/>
<evidence type="ECO:0000259" key="7">
    <source>
        <dbReference type="Pfam" id="PF03328"/>
    </source>
</evidence>
<feature type="binding site" evidence="5">
    <location>
        <position position="64"/>
    </location>
    <ligand>
        <name>substrate</name>
    </ligand>
</feature>
<evidence type="ECO:0000256" key="3">
    <source>
        <dbReference type="ARBA" id="ARBA00022723"/>
    </source>
</evidence>
<dbReference type="EMBL" id="CP083240">
    <property type="protein sequence ID" value="UOK73303.1"/>
    <property type="molecule type" value="Genomic_DNA"/>
</dbReference>
<dbReference type="InterPro" id="IPR015813">
    <property type="entry name" value="Pyrv/PenolPyrv_kinase-like_dom"/>
</dbReference>
<keyword evidence="3 6" id="KW-0479">Metal-binding</keyword>
<feature type="binding site" evidence="6">
    <location>
        <position position="143"/>
    </location>
    <ligand>
        <name>Mg(2+)</name>
        <dbReference type="ChEBI" id="CHEBI:18420"/>
    </ligand>
</feature>
<dbReference type="SUPFAM" id="SSF51621">
    <property type="entry name" value="Phosphoenolpyruvate/pyruvate domain"/>
    <property type="match status" value="1"/>
</dbReference>
<feature type="domain" description="HpcH/HpaI aldolase/citrate lyase" evidence="7">
    <location>
        <begin position="11"/>
        <end position="210"/>
    </location>
</feature>
<geneLocation type="plasmid" evidence="8 9">
    <name>pA</name>
</geneLocation>
<organism evidence="8 9">
    <name type="scientific">Ancylobacter polymorphus</name>
    <dbReference type="NCBI Taxonomy" id="223390"/>
    <lineage>
        <taxon>Bacteria</taxon>
        <taxon>Pseudomonadati</taxon>
        <taxon>Pseudomonadota</taxon>
        <taxon>Alphaproteobacteria</taxon>
        <taxon>Hyphomicrobiales</taxon>
        <taxon>Xanthobacteraceae</taxon>
        <taxon>Ancylobacter</taxon>
    </lineage>
</organism>
<dbReference type="InterPro" id="IPR005000">
    <property type="entry name" value="Aldolase/citrate-lyase_domain"/>
</dbReference>
<dbReference type="InterPro" id="IPR011206">
    <property type="entry name" value="Citrate_lyase_beta/mcl1/mcl2"/>
</dbReference>
<evidence type="ECO:0000256" key="4">
    <source>
        <dbReference type="ARBA" id="ARBA00022842"/>
    </source>
</evidence>
<dbReference type="PANTHER" id="PTHR32308:SF10">
    <property type="entry name" value="CITRATE LYASE SUBUNIT BETA"/>
    <property type="match status" value="1"/>
</dbReference>
<dbReference type="Pfam" id="PF03328">
    <property type="entry name" value="HpcH_HpaI"/>
    <property type="match status" value="1"/>
</dbReference>
<gene>
    <name evidence="8" type="ORF">K9D25_21910</name>
</gene>
<keyword evidence="8" id="KW-0614">Plasmid</keyword>
<evidence type="ECO:0000313" key="9">
    <source>
        <dbReference type="Proteomes" id="UP000831684"/>
    </source>
</evidence>
<dbReference type="InterPro" id="IPR040442">
    <property type="entry name" value="Pyrv_kinase-like_dom_sf"/>
</dbReference>